<name>A0A9P3UJT8_LYOSH</name>
<gene>
    <name evidence="2" type="ORF">LshimejAT787_0106140</name>
</gene>
<feature type="region of interest" description="Disordered" evidence="1">
    <location>
        <begin position="286"/>
        <end position="335"/>
    </location>
</feature>
<organism evidence="2 3">
    <name type="scientific">Lyophyllum shimeji</name>
    <name type="common">Hon-shimeji</name>
    <name type="synonym">Tricholoma shimeji</name>
    <dbReference type="NCBI Taxonomy" id="47721"/>
    <lineage>
        <taxon>Eukaryota</taxon>
        <taxon>Fungi</taxon>
        <taxon>Dikarya</taxon>
        <taxon>Basidiomycota</taxon>
        <taxon>Agaricomycotina</taxon>
        <taxon>Agaricomycetes</taxon>
        <taxon>Agaricomycetidae</taxon>
        <taxon>Agaricales</taxon>
        <taxon>Tricholomatineae</taxon>
        <taxon>Lyophyllaceae</taxon>
        <taxon>Lyophyllum</taxon>
    </lineage>
</organism>
<feature type="compositionally biased region" description="Basic and acidic residues" evidence="1">
    <location>
        <begin position="360"/>
        <end position="375"/>
    </location>
</feature>
<dbReference type="OrthoDB" id="2537141at2759"/>
<feature type="compositionally biased region" description="Low complexity" evidence="1">
    <location>
        <begin position="295"/>
        <end position="310"/>
    </location>
</feature>
<feature type="region of interest" description="Disordered" evidence="1">
    <location>
        <begin position="102"/>
        <end position="188"/>
    </location>
</feature>
<comment type="caution">
    <text evidence="2">The sequence shown here is derived from an EMBL/GenBank/DDBJ whole genome shotgun (WGS) entry which is preliminary data.</text>
</comment>
<feature type="compositionally biased region" description="Basic and acidic residues" evidence="1">
    <location>
        <begin position="311"/>
        <end position="330"/>
    </location>
</feature>
<evidence type="ECO:0000313" key="2">
    <source>
        <dbReference type="EMBL" id="GLB33730.1"/>
    </source>
</evidence>
<feature type="region of interest" description="Disordered" evidence="1">
    <location>
        <begin position="448"/>
        <end position="475"/>
    </location>
</feature>
<evidence type="ECO:0000313" key="3">
    <source>
        <dbReference type="Proteomes" id="UP001063166"/>
    </source>
</evidence>
<sequence>MSLPAPDPITLFNHLLAIPKLDKAKFISSYLQEQSAHAKTYASQGRAFVSSWKHEHAGTVTAPPQPEEGAKARLPSKLLVVDYGFGTPVLKPRVVMRTAEDVEQPAAPKDEAAITSENSHSPKKAVQPNQERHTKRKRRIRDSPAKASKQDLQSGKAQGRGKRDSGSDPEGEHANRLKDRRDRKRAKRVITKLAVEGSGTSSEKSIANRVKAKKLPKAKVPAGLALLHGFSATNVGSVRLTVKPSLSVGVFNKGKASAKTSQRPPKEAGRVKAVFAEEHFLNKKCERKKAKSKRISSSSPSASDTCTTTSEAKDQDLGSHGINDPRLESRKSRKLKDTNFCPDAVRHVVSKRTKDLSIKEDYSIDNPRKAPRPDGRPASIVWDIERDDASLASERRPSESERRSVLLDTCHLAWGDASIKPSEKGRVAALQPKSPPQELSGNESVDIAAAQRPSSSLGPSESASQYGQRIPRQDVPLQGTSSKYFIVPTIRAVSAVASPGTATCLQGAVEQHTSRVVTSCEKGPSNDNANKMPDLGSPVVQVVSYVAPVSPVYEAINTGHFEVIASSTNSLEYLPEVDPQDYRYSDGGVDLWPPEDIRWADGRFHVMTDEHGNIYTEDELFGCIGDNDTYLSFHQWHELEGTLYHYRHGGEMRLEEEADEDQTPGTWAAEEADSLVYNDDSRHPREYMTSDALDDHERSCDGFGHRSFTFDDSVNSDPGGGDQEVAYDENLESAPEEMFQLSCSGASHLCTDETDGFVDSTARFSQGRALLLGYSEQGIRPLGLVSRSPGRRELPSVEADVAKRLRNHWLPHRL</sequence>
<reference evidence="2" key="1">
    <citation type="submission" date="2022-07" db="EMBL/GenBank/DDBJ databases">
        <title>The genome of Lyophyllum shimeji provides insight into the initial evolution of ectomycorrhizal fungal genome.</title>
        <authorList>
            <person name="Kobayashi Y."/>
            <person name="Shibata T."/>
            <person name="Hirakawa H."/>
            <person name="Shigenobu S."/>
            <person name="Nishiyama T."/>
            <person name="Yamada A."/>
            <person name="Hasebe M."/>
            <person name="Kawaguchi M."/>
        </authorList>
    </citation>
    <scope>NUCLEOTIDE SEQUENCE</scope>
    <source>
        <strain evidence="2">AT787</strain>
    </source>
</reference>
<evidence type="ECO:0000256" key="1">
    <source>
        <dbReference type="SAM" id="MobiDB-lite"/>
    </source>
</evidence>
<proteinExistence type="predicted"/>
<feature type="compositionally biased region" description="Basic and acidic residues" evidence="1">
    <location>
        <begin position="161"/>
        <end position="180"/>
    </location>
</feature>
<keyword evidence="3" id="KW-1185">Reference proteome</keyword>
<dbReference type="AlphaFoldDB" id="A0A9P3UJT8"/>
<dbReference type="Proteomes" id="UP001063166">
    <property type="component" value="Unassembled WGS sequence"/>
</dbReference>
<accession>A0A9P3UJT8</accession>
<protein>
    <submittedName>
        <fullName evidence="2">Uncharacterized protein</fullName>
    </submittedName>
</protein>
<dbReference type="EMBL" id="BRPK01000001">
    <property type="protein sequence ID" value="GLB33730.1"/>
    <property type="molecule type" value="Genomic_DNA"/>
</dbReference>
<feature type="region of interest" description="Disordered" evidence="1">
    <location>
        <begin position="360"/>
        <end position="381"/>
    </location>
</feature>
<feature type="compositionally biased region" description="Low complexity" evidence="1">
    <location>
        <begin position="454"/>
        <end position="464"/>
    </location>
</feature>